<reference evidence="2 3" key="1">
    <citation type="journal article" date="2011" name="J. Bacteriol.">
        <title>Genome sequence of Microbacterium testaceum StLB037, an N-acylhomoserine lactone-degrading bacterium isolated from potato leaves.</title>
        <authorList>
            <person name="Morohoshi T."/>
            <person name="Wang W.-Z."/>
            <person name="Someya N."/>
            <person name="Ikeda T."/>
        </authorList>
    </citation>
    <scope>NUCLEOTIDE SEQUENCE [LARGE SCALE GENOMIC DNA]</scope>
    <source>
        <strain evidence="2 3">StLB037</strain>
    </source>
</reference>
<protein>
    <submittedName>
        <fullName evidence="2">Outer membrane protein/protective antigen OMA87</fullName>
    </submittedName>
</protein>
<dbReference type="Gene3D" id="2.160.20.10">
    <property type="entry name" value="Single-stranded right-handed beta-helix, Pectin lyase-like"/>
    <property type="match status" value="1"/>
</dbReference>
<gene>
    <name evidence="2" type="ordered locus">MTES_0938</name>
</gene>
<dbReference type="AlphaFoldDB" id="E8NF48"/>
<reference key="2">
    <citation type="submission" date="2011-02" db="EMBL/GenBank/DDBJ databases">
        <title>Genome sequence of Microbacterium testaceum StLB037.</title>
        <authorList>
            <person name="Morohoshi T."/>
            <person name="Wang W.Z."/>
            <person name="Someya N."/>
            <person name="Ikeda T."/>
        </authorList>
    </citation>
    <scope>NUCLEOTIDE SEQUENCE</scope>
    <source>
        <strain>StLB037</strain>
    </source>
</reference>
<dbReference type="RefSeq" id="WP_013584029.1">
    <property type="nucleotide sequence ID" value="NC_015125.1"/>
</dbReference>
<evidence type="ECO:0000313" key="3">
    <source>
        <dbReference type="Proteomes" id="UP000008975"/>
    </source>
</evidence>
<accession>E8NF48</accession>
<feature type="chain" id="PRO_5038791230" evidence="1">
    <location>
        <begin position="30"/>
        <end position="551"/>
    </location>
</feature>
<dbReference type="SUPFAM" id="SSF51126">
    <property type="entry name" value="Pectin lyase-like"/>
    <property type="match status" value="1"/>
</dbReference>
<dbReference type="InterPro" id="IPR012334">
    <property type="entry name" value="Pectin_lyas_fold"/>
</dbReference>
<dbReference type="InterPro" id="IPR011050">
    <property type="entry name" value="Pectin_lyase_fold/virulence"/>
</dbReference>
<dbReference type="PROSITE" id="PS51318">
    <property type="entry name" value="TAT"/>
    <property type="match status" value="1"/>
</dbReference>
<sequence length="551" mass="57257">MPFPRAAPGMTRRESLAAGLAAVAAGAVAGRWASATATAPPQAPAEGQPPVRPDEVYLFVTSSGDDANSGMQWAESLATIDAALRRLGTSVGTVMLAPGDALTVQETIELDVSRHRIVGDRSTIVLADTGTGLPLIRCRGSALQPLHQPWAVLEGVELQGPTRDGDHVGIAFETRPADGKPAAAHIEIRNVSVHDFGTGVSIGDNSYCLTFSNCMVGKCGTCVLIPDVIVNAGERIEFSGSTIFDSEVGLDVRSRAAEIYFLGSSLDYCRTLATIEDGQIHAVSSHLEFDRSRADPPLRVSGTSGAFSMVGGKLTGVTKSQEMSVTAIVANDASSTGGASFAHVWMTNLSTTTGDFSSGAGHTSIVGELTSEAPHRSFTVVGEANNLLLDGSFAQKDLVDDWLWENASGVLTPIDRPTILSLNGGSGLSITPATAGTGEAVTLVVPATSRGLARCRYSLTASDDAAGQVEVSFRAGRLAIGRTPRTVGLADLGSATAYDVPDLRRTWTVGRSPLPVRRLPSGATHIFLTLRPKNVPAGSTVAVGAVNVCVT</sequence>
<dbReference type="EMBL" id="AP012052">
    <property type="protein sequence ID" value="BAJ73902.1"/>
    <property type="molecule type" value="Genomic_DNA"/>
</dbReference>
<evidence type="ECO:0000256" key="1">
    <source>
        <dbReference type="SAM" id="SignalP"/>
    </source>
</evidence>
<dbReference type="InterPro" id="IPR006311">
    <property type="entry name" value="TAT_signal"/>
</dbReference>
<dbReference type="KEGG" id="mts:MTES_0938"/>
<keyword evidence="1" id="KW-0732">Signal</keyword>
<proteinExistence type="predicted"/>
<dbReference type="OrthoDB" id="7432499at2"/>
<dbReference type="eggNOG" id="ENOG5033N7Y">
    <property type="taxonomic scope" value="Bacteria"/>
</dbReference>
<evidence type="ECO:0000313" key="2">
    <source>
        <dbReference type="EMBL" id="BAJ73902.1"/>
    </source>
</evidence>
<dbReference type="HOGENOM" id="CLU_494183_0_0_11"/>
<organism evidence="2 3">
    <name type="scientific">Microbacterium testaceum (strain StLB037)</name>
    <dbReference type="NCBI Taxonomy" id="979556"/>
    <lineage>
        <taxon>Bacteria</taxon>
        <taxon>Bacillati</taxon>
        <taxon>Actinomycetota</taxon>
        <taxon>Actinomycetes</taxon>
        <taxon>Micrococcales</taxon>
        <taxon>Microbacteriaceae</taxon>
        <taxon>Microbacterium</taxon>
    </lineage>
</organism>
<feature type="signal peptide" evidence="1">
    <location>
        <begin position="1"/>
        <end position="29"/>
    </location>
</feature>
<name>E8NF48_MICTS</name>
<dbReference type="Proteomes" id="UP000008975">
    <property type="component" value="Chromosome"/>
</dbReference>